<accession>X0VUG9</accession>
<sequence length="60" mass="6175">PGLIDKVKEKLTDITTYLGYIGPIVGGVSFLANALAPVTKRMVSIPALNAFQAGIEASGS</sequence>
<keyword evidence="1" id="KW-1133">Transmembrane helix</keyword>
<evidence type="ECO:0000313" key="2">
    <source>
        <dbReference type="EMBL" id="GAG22029.1"/>
    </source>
</evidence>
<dbReference type="AlphaFoldDB" id="X0VUG9"/>
<organism evidence="2">
    <name type="scientific">marine sediment metagenome</name>
    <dbReference type="NCBI Taxonomy" id="412755"/>
    <lineage>
        <taxon>unclassified sequences</taxon>
        <taxon>metagenomes</taxon>
        <taxon>ecological metagenomes</taxon>
    </lineage>
</organism>
<keyword evidence="1" id="KW-0472">Membrane</keyword>
<evidence type="ECO:0000256" key="1">
    <source>
        <dbReference type="SAM" id="Phobius"/>
    </source>
</evidence>
<reference evidence="2" key="1">
    <citation type="journal article" date="2014" name="Front. Microbiol.">
        <title>High frequency of phylogenetically diverse reductive dehalogenase-homologous genes in deep subseafloor sedimentary metagenomes.</title>
        <authorList>
            <person name="Kawai M."/>
            <person name="Futagami T."/>
            <person name="Toyoda A."/>
            <person name="Takaki Y."/>
            <person name="Nishi S."/>
            <person name="Hori S."/>
            <person name="Arai W."/>
            <person name="Tsubouchi T."/>
            <person name="Morono Y."/>
            <person name="Uchiyama I."/>
            <person name="Ito T."/>
            <person name="Fujiyama A."/>
            <person name="Inagaki F."/>
            <person name="Takami H."/>
        </authorList>
    </citation>
    <scope>NUCLEOTIDE SEQUENCE</scope>
    <source>
        <strain evidence="2">Expedition CK06-06</strain>
    </source>
</reference>
<gene>
    <name evidence="2" type="ORF">S01H1_51293</name>
</gene>
<proteinExistence type="predicted"/>
<keyword evidence="1" id="KW-0812">Transmembrane</keyword>
<feature type="transmembrane region" description="Helical" evidence="1">
    <location>
        <begin position="17"/>
        <end position="36"/>
    </location>
</feature>
<name>X0VUG9_9ZZZZ</name>
<dbReference type="EMBL" id="BARS01033099">
    <property type="protein sequence ID" value="GAG22029.1"/>
    <property type="molecule type" value="Genomic_DNA"/>
</dbReference>
<feature type="non-terminal residue" evidence="2">
    <location>
        <position position="1"/>
    </location>
</feature>
<protein>
    <submittedName>
        <fullName evidence="2">Uncharacterized protein</fullName>
    </submittedName>
</protein>
<comment type="caution">
    <text evidence="2">The sequence shown here is derived from an EMBL/GenBank/DDBJ whole genome shotgun (WGS) entry which is preliminary data.</text>
</comment>